<feature type="region of interest" description="Disordered" evidence="2">
    <location>
        <begin position="499"/>
        <end position="538"/>
    </location>
</feature>
<feature type="compositionally biased region" description="Polar residues" evidence="2">
    <location>
        <begin position="499"/>
        <end position="518"/>
    </location>
</feature>
<dbReference type="SUPFAM" id="SSF50630">
    <property type="entry name" value="Acid proteases"/>
    <property type="match status" value="1"/>
</dbReference>
<evidence type="ECO:0000256" key="1">
    <source>
        <dbReference type="ARBA" id="ARBA00007447"/>
    </source>
</evidence>
<comment type="similarity">
    <text evidence="1">Belongs to the peptidase A1 family.</text>
</comment>
<dbReference type="CDD" id="cd05471">
    <property type="entry name" value="pepsin_like"/>
    <property type="match status" value="1"/>
</dbReference>
<dbReference type="AlphaFoldDB" id="A0A2J6RMY8"/>
<evidence type="ECO:0000256" key="3">
    <source>
        <dbReference type="SAM" id="Phobius"/>
    </source>
</evidence>
<dbReference type="GO" id="GO:0000324">
    <property type="term" value="C:fungal-type vacuole"/>
    <property type="evidence" value="ECO:0007669"/>
    <property type="project" value="TreeGrafter"/>
</dbReference>
<organism evidence="6 7">
    <name type="scientific">Hyaloscypha variabilis (strain UAMH 11265 / GT02V1 / F)</name>
    <name type="common">Meliniomyces variabilis</name>
    <dbReference type="NCBI Taxonomy" id="1149755"/>
    <lineage>
        <taxon>Eukaryota</taxon>
        <taxon>Fungi</taxon>
        <taxon>Dikarya</taxon>
        <taxon>Ascomycota</taxon>
        <taxon>Pezizomycotina</taxon>
        <taxon>Leotiomycetes</taxon>
        <taxon>Helotiales</taxon>
        <taxon>Hyaloscyphaceae</taxon>
        <taxon>Hyaloscypha</taxon>
        <taxon>Hyaloscypha variabilis</taxon>
    </lineage>
</organism>
<keyword evidence="6" id="KW-0645">Protease</keyword>
<name>A0A2J6RMY8_HYAVF</name>
<dbReference type="PROSITE" id="PS51767">
    <property type="entry name" value="PEPTIDASE_A1"/>
    <property type="match status" value="1"/>
</dbReference>
<feature type="domain" description="Peptidase A1" evidence="5">
    <location>
        <begin position="57"/>
        <end position="402"/>
    </location>
</feature>
<keyword evidence="6" id="KW-0378">Hydrolase</keyword>
<keyword evidence="3" id="KW-0812">Transmembrane</keyword>
<evidence type="ECO:0000256" key="2">
    <source>
        <dbReference type="SAM" id="MobiDB-lite"/>
    </source>
</evidence>
<gene>
    <name evidence="6" type="ORF">L207DRAFT_566748</name>
</gene>
<dbReference type="InterPro" id="IPR021109">
    <property type="entry name" value="Peptidase_aspartic_dom_sf"/>
</dbReference>
<dbReference type="InterPro" id="IPR034164">
    <property type="entry name" value="Pepsin-like_dom"/>
</dbReference>
<evidence type="ECO:0000259" key="5">
    <source>
        <dbReference type="PROSITE" id="PS51767"/>
    </source>
</evidence>
<keyword evidence="3" id="KW-0472">Membrane</keyword>
<dbReference type="GO" id="GO:0006508">
    <property type="term" value="P:proteolysis"/>
    <property type="evidence" value="ECO:0007669"/>
    <property type="project" value="UniProtKB-KW"/>
</dbReference>
<accession>A0A2J6RMY8</accession>
<evidence type="ECO:0000256" key="4">
    <source>
        <dbReference type="SAM" id="SignalP"/>
    </source>
</evidence>
<evidence type="ECO:0000313" key="7">
    <source>
        <dbReference type="Proteomes" id="UP000235786"/>
    </source>
</evidence>
<keyword evidence="7" id="KW-1185">Reference proteome</keyword>
<dbReference type="EMBL" id="KZ613946">
    <property type="protein sequence ID" value="PMD39870.1"/>
    <property type="molecule type" value="Genomic_DNA"/>
</dbReference>
<protein>
    <submittedName>
        <fullName evidence="6">Acid protease</fullName>
    </submittedName>
</protein>
<dbReference type="Pfam" id="PF00026">
    <property type="entry name" value="Asp"/>
    <property type="match status" value="1"/>
</dbReference>
<dbReference type="STRING" id="1149755.A0A2J6RMY8"/>
<dbReference type="InterPro" id="IPR001461">
    <property type="entry name" value="Aspartic_peptidase_A1"/>
</dbReference>
<reference evidence="6 7" key="1">
    <citation type="submission" date="2016-04" db="EMBL/GenBank/DDBJ databases">
        <title>A degradative enzymes factory behind the ericoid mycorrhizal symbiosis.</title>
        <authorList>
            <consortium name="DOE Joint Genome Institute"/>
            <person name="Martino E."/>
            <person name="Morin E."/>
            <person name="Grelet G."/>
            <person name="Kuo A."/>
            <person name="Kohler A."/>
            <person name="Daghino S."/>
            <person name="Barry K."/>
            <person name="Choi C."/>
            <person name="Cichocki N."/>
            <person name="Clum A."/>
            <person name="Copeland A."/>
            <person name="Hainaut M."/>
            <person name="Haridas S."/>
            <person name="Labutti K."/>
            <person name="Lindquist E."/>
            <person name="Lipzen A."/>
            <person name="Khouja H.-R."/>
            <person name="Murat C."/>
            <person name="Ohm R."/>
            <person name="Olson A."/>
            <person name="Spatafora J."/>
            <person name="Veneault-Fourrey C."/>
            <person name="Henrissat B."/>
            <person name="Grigoriev I."/>
            <person name="Martin F."/>
            <person name="Perotto S."/>
        </authorList>
    </citation>
    <scope>NUCLEOTIDE SEQUENCE [LARGE SCALE GENOMIC DNA]</scope>
    <source>
        <strain evidence="6 7">F</strain>
    </source>
</reference>
<proteinExistence type="inferred from homology"/>
<dbReference type="InterPro" id="IPR033121">
    <property type="entry name" value="PEPTIDASE_A1"/>
</dbReference>
<dbReference type="OrthoDB" id="4074350at2759"/>
<feature type="chain" id="PRO_5014440845" evidence="4">
    <location>
        <begin position="27"/>
        <end position="583"/>
    </location>
</feature>
<dbReference type="Proteomes" id="UP000235786">
    <property type="component" value="Unassembled WGS sequence"/>
</dbReference>
<feature type="transmembrane region" description="Helical" evidence="3">
    <location>
        <begin position="438"/>
        <end position="463"/>
    </location>
</feature>
<keyword evidence="3" id="KW-1133">Transmembrane helix</keyword>
<dbReference type="Gene3D" id="2.40.70.10">
    <property type="entry name" value="Acid Proteases"/>
    <property type="match status" value="2"/>
</dbReference>
<dbReference type="PANTHER" id="PTHR47966">
    <property type="entry name" value="BETA-SITE APP-CLEAVING ENZYME, ISOFORM A-RELATED"/>
    <property type="match status" value="1"/>
</dbReference>
<dbReference type="GO" id="GO:0004190">
    <property type="term" value="F:aspartic-type endopeptidase activity"/>
    <property type="evidence" value="ECO:0007669"/>
    <property type="project" value="InterPro"/>
</dbReference>
<feature type="signal peptide" evidence="4">
    <location>
        <begin position="1"/>
        <end position="26"/>
    </location>
</feature>
<sequence length="583" mass="63372">MFSWRALPAATLSLLLVLDLVETASAVTIFASRTTKSLAPLVVPPSQLWDGNDGPWSSFFLRVGTPPQTMRTFVSTANNQPLVVLNQGCLSCDPSGCENSRGGTFYTNTSSTWIQSNITLNGIFAVAIETNLGITAEAQYGSDVVALGSIGSGLPTISDQLLGGTASKDFFLGTFGVNAAPSSISNLNDPIPSYLSTLKAQSIIPSLSYGYTAGNQYRFNKVFGSLTLGGYDASLFEPNDLTFKFNDNGNLDLTVHVDSISISSNHVNTTISSVPFPAFVDSTVPYLYLPIGFCKKFEEAFGITYDTTSGLYLVNSTLHTKLLEQSANVTFTLTNSTGTTLVEIVLPYQAFDLKAKWPLVKNSTRYFPLKRAANNSQTTLGRAFLQEAYLIADYERSNFSLYQRKWVANAQPDIQTIYAINETAKPPNQAKTTSQVSIPVAIAGTLGAALFLTVVIGCILVIWKRNQRLNNHPLTISYPIPKPPSELLAFLNDRNESYNHSPTSSLNDRYDSTSSHYTSELEAEGAQEKSQELDTTPIKSPIRNSILNAKVVTKPQQVFELPAGEVNGDGLFGFVAWRPGRRG</sequence>
<keyword evidence="4" id="KW-0732">Signal</keyword>
<evidence type="ECO:0000313" key="6">
    <source>
        <dbReference type="EMBL" id="PMD39870.1"/>
    </source>
</evidence>
<dbReference type="PANTHER" id="PTHR47966:SF51">
    <property type="entry name" value="BETA-SITE APP-CLEAVING ENZYME, ISOFORM A-RELATED"/>
    <property type="match status" value="1"/>
</dbReference>